<dbReference type="PROSITE" id="PS01348">
    <property type="entry name" value="MRAY_2"/>
    <property type="match status" value="1"/>
</dbReference>
<evidence type="ECO:0000256" key="6">
    <source>
        <dbReference type="ARBA" id="ARBA00023136"/>
    </source>
</evidence>
<evidence type="ECO:0000256" key="4">
    <source>
        <dbReference type="ARBA" id="ARBA00022692"/>
    </source>
</evidence>
<dbReference type="Proteomes" id="UP001292084">
    <property type="component" value="Unassembled WGS sequence"/>
</dbReference>
<name>A0ABU5KKM9_9BACL</name>
<feature type="transmembrane region" description="Helical" evidence="7">
    <location>
        <begin position="286"/>
        <end position="304"/>
    </location>
</feature>
<feature type="transmembrane region" description="Helical" evidence="7">
    <location>
        <begin position="47"/>
        <end position="65"/>
    </location>
</feature>
<evidence type="ECO:0000256" key="5">
    <source>
        <dbReference type="ARBA" id="ARBA00022989"/>
    </source>
</evidence>
<feature type="transmembrane region" description="Helical" evidence="7">
    <location>
        <begin position="100"/>
        <end position="120"/>
    </location>
</feature>
<evidence type="ECO:0000256" key="2">
    <source>
        <dbReference type="ARBA" id="ARBA00022475"/>
    </source>
</evidence>
<proteinExistence type="predicted"/>
<keyword evidence="6 7" id="KW-0472">Membrane</keyword>
<feature type="transmembrane region" description="Helical" evidence="7">
    <location>
        <begin position="164"/>
        <end position="194"/>
    </location>
</feature>
<keyword evidence="4 7" id="KW-0812">Transmembrane</keyword>
<dbReference type="InterPro" id="IPR000715">
    <property type="entry name" value="Glycosyl_transferase_4"/>
</dbReference>
<dbReference type="PANTHER" id="PTHR22926:SF3">
    <property type="entry name" value="UNDECAPRENYL-PHOSPHATE ALPHA-N-ACETYLGLUCOSAMINYL 1-PHOSPHATE TRANSFERASE"/>
    <property type="match status" value="1"/>
</dbReference>
<feature type="transmembrane region" description="Helical" evidence="7">
    <location>
        <begin position="132"/>
        <end position="152"/>
    </location>
</feature>
<evidence type="ECO:0000256" key="1">
    <source>
        <dbReference type="ARBA" id="ARBA00004651"/>
    </source>
</evidence>
<evidence type="ECO:0000313" key="9">
    <source>
        <dbReference type="Proteomes" id="UP001292084"/>
    </source>
</evidence>
<gene>
    <name evidence="8" type="ORF">UFB30_03655</name>
</gene>
<dbReference type="CDD" id="cd06853">
    <property type="entry name" value="GT_WecA_like"/>
    <property type="match status" value="1"/>
</dbReference>
<accession>A0ABU5KKM9</accession>
<dbReference type="InterPro" id="IPR018480">
    <property type="entry name" value="PNAcMuramoyl-5peptid_Trfase_CS"/>
</dbReference>
<evidence type="ECO:0000256" key="3">
    <source>
        <dbReference type="ARBA" id="ARBA00022679"/>
    </source>
</evidence>
<comment type="caution">
    <text evidence="8">The sequence shown here is derived from an EMBL/GenBank/DDBJ whole genome shotgun (WGS) entry which is preliminary data.</text>
</comment>
<evidence type="ECO:0000256" key="7">
    <source>
        <dbReference type="SAM" id="Phobius"/>
    </source>
</evidence>
<dbReference type="EMBL" id="JAXQNN010000001">
    <property type="protein sequence ID" value="MDZ5711301.1"/>
    <property type="molecule type" value="Genomic_DNA"/>
</dbReference>
<feature type="transmembrane region" description="Helical" evidence="7">
    <location>
        <begin position="206"/>
        <end position="225"/>
    </location>
</feature>
<feature type="transmembrane region" description="Helical" evidence="7">
    <location>
        <begin position="310"/>
        <end position="333"/>
    </location>
</feature>
<dbReference type="PANTHER" id="PTHR22926">
    <property type="entry name" value="PHOSPHO-N-ACETYLMURAMOYL-PENTAPEPTIDE-TRANSFERASE"/>
    <property type="match status" value="1"/>
</dbReference>
<dbReference type="RefSeq" id="WP_322420310.1">
    <property type="nucleotide sequence ID" value="NZ_JAXQNN010000001.1"/>
</dbReference>
<keyword evidence="9" id="KW-1185">Reference proteome</keyword>
<protein>
    <submittedName>
        <fullName evidence="8">MraY family glycosyltransferase</fullName>
        <ecNumber evidence="8">2.7.8.-</ecNumber>
    </submittedName>
</protein>
<dbReference type="Pfam" id="PF00953">
    <property type="entry name" value="Glycos_transf_4"/>
    <property type="match status" value="1"/>
</dbReference>
<comment type="subcellular location">
    <subcellularLocation>
        <location evidence="1">Cell membrane</location>
        <topology evidence="1">Multi-pass membrane protein</topology>
    </subcellularLocation>
</comment>
<keyword evidence="2" id="KW-1003">Cell membrane</keyword>
<sequence>MLLFALVTSFIFAMLITPAVIKAAHSLGAVDQPNARKVHLKEMPRLGGLSIYLAFIIGVAIVQLTQPLDFDLYIIIAGATIILLTGILDDIHEITPLMKLSGQIAAALLIALGGIQLEFINLPFGGTFEFGLMSIPLTVFWIVAITNSINLIDGLDGLASGVSAIALATIGFMAVLMGNTLVMVIAFILVAGILGFMRYNFFPAKIFMGDSGALFLGFMISILALQGFKNITVISLIIPLIILGVPLSDTFFAIIRRRFNKAKISQADKSHLHHCLINLGFTHRQTVLLIYSMAALFGVFAIIFSMSTIWGAIIVGLLLFVSIEIAVEMIGLVDKSYRPLLNFLRIAEKQQNKS</sequence>
<keyword evidence="3 8" id="KW-0808">Transferase</keyword>
<feature type="transmembrane region" description="Helical" evidence="7">
    <location>
        <begin position="231"/>
        <end position="255"/>
    </location>
</feature>
<reference evidence="8 9" key="1">
    <citation type="submission" date="2023-12" db="EMBL/GenBank/DDBJ databases">
        <title>Jeotgalibacillus haloalkaliphilus sp. nov., a novel salt-tolerant bacteria, isolated from the estuary of the Fenhe River into the Yellow River.</title>
        <authorList>
            <person name="Li Y."/>
        </authorList>
    </citation>
    <scope>NUCLEOTIDE SEQUENCE [LARGE SCALE GENOMIC DNA]</scope>
    <source>
        <strain evidence="8 9">HH7-29</strain>
    </source>
</reference>
<feature type="transmembrane region" description="Helical" evidence="7">
    <location>
        <begin position="72"/>
        <end position="88"/>
    </location>
</feature>
<dbReference type="EC" id="2.7.8.-" evidence="8"/>
<organism evidence="8 9">
    <name type="scientific">Jeotgalibacillus haloalkalitolerans</name>
    <dbReference type="NCBI Taxonomy" id="3104292"/>
    <lineage>
        <taxon>Bacteria</taxon>
        <taxon>Bacillati</taxon>
        <taxon>Bacillota</taxon>
        <taxon>Bacilli</taxon>
        <taxon>Bacillales</taxon>
        <taxon>Caryophanaceae</taxon>
        <taxon>Jeotgalibacillus</taxon>
    </lineage>
</organism>
<evidence type="ECO:0000313" key="8">
    <source>
        <dbReference type="EMBL" id="MDZ5711301.1"/>
    </source>
</evidence>
<keyword evidence="5 7" id="KW-1133">Transmembrane helix</keyword>
<dbReference type="GO" id="GO:0016740">
    <property type="term" value="F:transferase activity"/>
    <property type="evidence" value="ECO:0007669"/>
    <property type="project" value="UniProtKB-KW"/>
</dbReference>